<evidence type="ECO:0000256" key="2">
    <source>
        <dbReference type="ARBA" id="ARBA00022481"/>
    </source>
</evidence>
<sequence>MQDLIDKIKTLQNKLSEASELLNLNQKKQKILALEDQMNESDFWANQNRAKKISQELAELKTEAEEFIQLEKSLSENLAVAEESVRTNDESLRNEIEEKLKQTEQKFKNLEFKIMLSGKYDEHNAVVAIHAGAGGVDAQDWAEMLERMILRYSEKKKFKVNILDRQIGNEAGLKSTVLEIQGAYAYGYLKSEAGVHRLVRISPFDAENMRHTSFVLIEVLPEIEDLAEIELKLEDLIIDTFRSSGKGGQGVNTTDSAVRVRHKPTGIMVTCQNERSQLQNKETALRILKSKIKKYNEEEKEEERQKLRGEFSEATWGNQARSYVLQPYKMVKDHRTDYETSEVEAVLNGEIDELIESYLKKEIKKYAVQDSDLRPSA</sequence>
<dbReference type="GO" id="GO:0005737">
    <property type="term" value="C:cytoplasm"/>
    <property type="evidence" value="ECO:0007669"/>
    <property type="project" value="UniProtKB-SubCell"/>
</dbReference>
<dbReference type="FunFam" id="3.30.160.20:FF:000004">
    <property type="entry name" value="Peptide chain release factor 1"/>
    <property type="match status" value="1"/>
</dbReference>
<comment type="PTM">
    <text evidence="4">Methylated by PrmC. Methylation increases the termination efficiency of RF2.</text>
</comment>
<dbReference type="NCBIfam" id="TIGR00020">
    <property type="entry name" value="prfB"/>
    <property type="match status" value="1"/>
</dbReference>
<dbReference type="EMBL" id="PFBP01000022">
    <property type="protein sequence ID" value="PIT89906.1"/>
    <property type="molecule type" value="Genomic_DNA"/>
</dbReference>
<evidence type="ECO:0000256" key="4">
    <source>
        <dbReference type="HAMAP-Rule" id="MF_00094"/>
    </source>
</evidence>
<gene>
    <name evidence="4" type="primary">prfB</name>
    <name evidence="8" type="ORF">COU23_01435</name>
</gene>
<dbReference type="InterPro" id="IPR045853">
    <property type="entry name" value="Pep_chain_release_fac_I_sf"/>
</dbReference>
<dbReference type="Gene3D" id="3.30.70.1660">
    <property type="match status" value="1"/>
</dbReference>
<accession>A0A2M6WAU0</accession>
<dbReference type="Pfam" id="PF00472">
    <property type="entry name" value="RF-1"/>
    <property type="match status" value="1"/>
</dbReference>
<evidence type="ECO:0000256" key="5">
    <source>
        <dbReference type="NCBIfam" id="TIGR00020"/>
    </source>
</evidence>
<name>A0A2M6WAU0_9BACT</name>
<evidence type="ECO:0000313" key="9">
    <source>
        <dbReference type="Proteomes" id="UP000231464"/>
    </source>
</evidence>
<protein>
    <recommendedName>
        <fullName evidence="4 5">Peptide chain release factor 2</fullName>
        <shortName evidence="4">RF-2</shortName>
    </recommendedName>
</protein>
<keyword evidence="4" id="KW-0963">Cytoplasm</keyword>
<keyword evidence="3 4" id="KW-0648">Protein biosynthesis</keyword>
<dbReference type="InterPro" id="IPR000352">
    <property type="entry name" value="Pep_chain_release_fac_I"/>
</dbReference>
<feature type="coiled-coil region" evidence="6">
    <location>
        <begin position="271"/>
        <end position="305"/>
    </location>
</feature>
<keyword evidence="2 4" id="KW-0488">Methylation</keyword>
<evidence type="ECO:0000313" key="8">
    <source>
        <dbReference type="EMBL" id="PIT89906.1"/>
    </source>
</evidence>
<evidence type="ECO:0000256" key="3">
    <source>
        <dbReference type="ARBA" id="ARBA00022917"/>
    </source>
</evidence>
<dbReference type="Gene3D" id="3.30.160.20">
    <property type="match status" value="1"/>
</dbReference>
<feature type="modified residue" description="N5-methylglutamine" evidence="4">
    <location>
        <position position="249"/>
    </location>
</feature>
<dbReference type="SUPFAM" id="SSF75620">
    <property type="entry name" value="Release factor"/>
    <property type="match status" value="1"/>
</dbReference>
<dbReference type="InterPro" id="IPR004374">
    <property type="entry name" value="PrfB"/>
</dbReference>
<organism evidence="8 9">
    <name type="scientific">Candidatus Kuenenbacteria bacterium CG10_big_fil_rev_8_21_14_0_10_36_11</name>
    <dbReference type="NCBI Taxonomy" id="1974618"/>
    <lineage>
        <taxon>Bacteria</taxon>
        <taxon>Candidatus Kueneniibacteriota</taxon>
    </lineage>
</organism>
<dbReference type="PROSITE" id="PS00745">
    <property type="entry name" value="RF_PROK_I"/>
    <property type="match status" value="1"/>
</dbReference>
<proteinExistence type="inferred from homology"/>
<feature type="coiled-coil region" evidence="6">
    <location>
        <begin position="1"/>
        <end position="113"/>
    </location>
</feature>
<evidence type="ECO:0000256" key="1">
    <source>
        <dbReference type="ARBA" id="ARBA00010835"/>
    </source>
</evidence>
<dbReference type="Gene3D" id="1.20.58.410">
    <property type="entry name" value="Release factor"/>
    <property type="match status" value="1"/>
</dbReference>
<dbReference type="InterPro" id="IPR005139">
    <property type="entry name" value="PCRF"/>
</dbReference>
<comment type="caution">
    <text evidence="8">The sequence shown here is derived from an EMBL/GenBank/DDBJ whole genome shotgun (WGS) entry which is preliminary data.</text>
</comment>
<evidence type="ECO:0000259" key="7">
    <source>
        <dbReference type="PROSITE" id="PS00745"/>
    </source>
</evidence>
<comment type="subcellular location">
    <subcellularLocation>
        <location evidence="4">Cytoplasm</location>
    </subcellularLocation>
</comment>
<reference evidence="9" key="1">
    <citation type="submission" date="2017-09" db="EMBL/GenBank/DDBJ databases">
        <title>Depth-based differentiation of microbial function through sediment-hosted aquifers and enrichment of novel symbionts in the deep terrestrial subsurface.</title>
        <authorList>
            <person name="Probst A.J."/>
            <person name="Ladd B."/>
            <person name="Jarett J.K."/>
            <person name="Geller-Mcgrath D.E."/>
            <person name="Sieber C.M.K."/>
            <person name="Emerson J.B."/>
            <person name="Anantharaman K."/>
            <person name="Thomas B.C."/>
            <person name="Malmstrom R."/>
            <person name="Stieglmeier M."/>
            <person name="Klingl A."/>
            <person name="Woyke T."/>
            <person name="Ryan C.M."/>
            <person name="Banfield J.F."/>
        </authorList>
    </citation>
    <scope>NUCLEOTIDE SEQUENCE [LARGE SCALE GENOMIC DNA]</scope>
</reference>
<comment type="function">
    <text evidence="4">Peptide chain release factor 2 directs the termination of translation in response to the peptide chain termination codons UGA and UAA.</text>
</comment>
<dbReference type="SMART" id="SM00937">
    <property type="entry name" value="PCRF"/>
    <property type="match status" value="1"/>
</dbReference>
<dbReference type="PANTHER" id="PTHR43116:SF3">
    <property type="entry name" value="CLASS I PEPTIDE CHAIN RELEASE FACTOR"/>
    <property type="match status" value="1"/>
</dbReference>
<dbReference type="HAMAP" id="MF_00094">
    <property type="entry name" value="Rel_fac_2"/>
    <property type="match status" value="1"/>
</dbReference>
<dbReference type="GO" id="GO:0016149">
    <property type="term" value="F:translation release factor activity, codon specific"/>
    <property type="evidence" value="ECO:0007669"/>
    <property type="project" value="UniProtKB-UniRule"/>
</dbReference>
<dbReference type="Proteomes" id="UP000231464">
    <property type="component" value="Unassembled WGS sequence"/>
</dbReference>
<dbReference type="Pfam" id="PF03462">
    <property type="entry name" value="PCRF"/>
    <property type="match status" value="1"/>
</dbReference>
<dbReference type="AlphaFoldDB" id="A0A2M6WAU0"/>
<evidence type="ECO:0000256" key="6">
    <source>
        <dbReference type="SAM" id="Coils"/>
    </source>
</evidence>
<feature type="domain" description="Prokaryotic-type class I peptide chain release factors" evidence="7">
    <location>
        <begin position="242"/>
        <end position="258"/>
    </location>
</feature>
<keyword evidence="6" id="KW-0175">Coiled coil</keyword>
<comment type="similarity">
    <text evidence="1 4">Belongs to the prokaryotic/mitochondrial release factor family.</text>
</comment>
<dbReference type="PANTHER" id="PTHR43116">
    <property type="entry name" value="PEPTIDE CHAIN RELEASE FACTOR 2"/>
    <property type="match status" value="1"/>
</dbReference>